<dbReference type="GO" id="GO:0016491">
    <property type="term" value="F:oxidoreductase activity"/>
    <property type="evidence" value="ECO:0007669"/>
    <property type="project" value="UniProtKB-KW"/>
</dbReference>
<dbReference type="InterPro" id="IPR029044">
    <property type="entry name" value="Nucleotide-diphossugar_trans"/>
</dbReference>
<dbReference type="EC" id="1.1.1.328" evidence="2"/>
<dbReference type="RefSeq" id="WP_241711911.1">
    <property type="nucleotide sequence ID" value="NZ_JALBUF010000001.1"/>
</dbReference>
<proteinExistence type="predicted"/>
<protein>
    <submittedName>
        <fullName evidence="2">Nicotine blue oxidoreductase</fullName>
        <ecNumber evidence="2">1.1.1.328</ecNumber>
    </submittedName>
</protein>
<evidence type="ECO:0000313" key="3">
    <source>
        <dbReference type="Proteomes" id="UP001139263"/>
    </source>
</evidence>
<organism evidence="2 3">
    <name type="scientific">Sulfoacidibacillus ferrooxidans</name>
    <dbReference type="NCBI Taxonomy" id="2005001"/>
    <lineage>
        <taxon>Bacteria</taxon>
        <taxon>Bacillati</taxon>
        <taxon>Bacillota</taxon>
        <taxon>Bacilli</taxon>
        <taxon>Bacillales</taxon>
        <taxon>Alicyclobacillaceae</taxon>
        <taxon>Sulfoacidibacillus</taxon>
    </lineage>
</organism>
<sequence length="215" mass="23793">MTTVISSSHAHSIAGIILAAGQSTRMGRPKALLEVDGRPMIRFAVEAAIQADVSPIWVIAGQWHQAMASALSDLPVTVIYNKDFREGMSTSLRLGILQAKDAFVQGAMILLADQPFISSSLLSTLLYTYKKQKQQGILIVRPTHNHVPNHPVIFDASLFPEFSSLRGDEGARSIIAAHASHTLFVPCQEPMWHLDIDTNDEWERLKPDLQKLCDR</sequence>
<keyword evidence="3" id="KW-1185">Reference proteome</keyword>
<dbReference type="Proteomes" id="UP001139263">
    <property type="component" value="Unassembled WGS sequence"/>
</dbReference>
<dbReference type="Gene3D" id="3.90.550.10">
    <property type="entry name" value="Spore Coat Polysaccharide Biosynthesis Protein SpsA, Chain A"/>
    <property type="match status" value="1"/>
</dbReference>
<dbReference type="PANTHER" id="PTHR43777">
    <property type="entry name" value="MOLYBDENUM COFACTOR CYTIDYLYLTRANSFERASE"/>
    <property type="match status" value="1"/>
</dbReference>
<dbReference type="InterPro" id="IPR025877">
    <property type="entry name" value="MobA-like_NTP_Trfase"/>
</dbReference>
<name>A0A9X2ADF3_9BACL</name>
<gene>
    <name evidence="2" type="primary">nboR</name>
    <name evidence="2" type="ORF">MM817_00566</name>
</gene>
<dbReference type="GO" id="GO:0016779">
    <property type="term" value="F:nucleotidyltransferase activity"/>
    <property type="evidence" value="ECO:0007669"/>
    <property type="project" value="UniProtKB-ARBA"/>
</dbReference>
<reference evidence="2" key="1">
    <citation type="submission" date="2022-03" db="EMBL/GenBank/DDBJ databases">
        <title>Draft Genome Sequence of Firmicute Strain S0AB, a Heterotrophic Iron/Sulfur-Oxidizing Extreme Acidophile.</title>
        <authorList>
            <person name="Vergara E."/>
            <person name="Pakostova E."/>
            <person name="Johnson D.B."/>
            <person name="Holmes D.S."/>
        </authorList>
    </citation>
    <scope>NUCLEOTIDE SEQUENCE</scope>
    <source>
        <strain evidence="2">S0AB</strain>
    </source>
</reference>
<evidence type="ECO:0000313" key="2">
    <source>
        <dbReference type="EMBL" id="MCI0182307.1"/>
    </source>
</evidence>
<dbReference type="AlphaFoldDB" id="A0A9X2ADF3"/>
<evidence type="ECO:0000259" key="1">
    <source>
        <dbReference type="Pfam" id="PF12804"/>
    </source>
</evidence>
<keyword evidence="2" id="KW-0560">Oxidoreductase</keyword>
<dbReference type="EMBL" id="JALBUF010000001">
    <property type="protein sequence ID" value="MCI0182307.1"/>
    <property type="molecule type" value="Genomic_DNA"/>
</dbReference>
<dbReference type="Pfam" id="PF12804">
    <property type="entry name" value="NTP_transf_3"/>
    <property type="match status" value="1"/>
</dbReference>
<accession>A0A9X2ADF3</accession>
<dbReference type="CDD" id="cd04182">
    <property type="entry name" value="GT_2_like_f"/>
    <property type="match status" value="1"/>
</dbReference>
<comment type="caution">
    <text evidence="2">The sequence shown here is derived from an EMBL/GenBank/DDBJ whole genome shotgun (WGS) entry which is preliminary data.</text>
</comment>
<feature type="domain" description="MobA-like NTP transferase" evidence="1">
    <location>
        <begin position="15"/>
        <end position="179"/>
    </location>
</feature>
<dbReference type="PANTHER" id="PTHR43777:SF1">
    <property type="entry name" value="MOLYBDENUM COFACTOR CYTIDYLYLTRANSFERASE"/>
    <property type="match status" value="1"/>
</dbReference>
<dbReference type="SUPFAM" id="SSF53448">
    <property type="entry name" value="Nucleotide-diphospho-sugar transferases"/>
    <property type="match status" value="1"/>
</dbReference>